<keyword evidence="3" id="KW-1185">Reference proteome</keyword>
<dbReference type="Proteomes" id="UP000315095">
    <property type="component" value="Unassembled WGS sequence"/>
</dbReference>
<proteinExistence type="predicted"/>
<feature type="region of interest" description="Disordered" evidence="1">
    <location>
        <begin position="27"/>
        <end position="92"/>
    </location>
</feature>
<evidence type="ECO:0000313" key="2">
    <source>
        <dbReference type="EMBL" id="GCE85180.1"/>
    </source>
</evidence>
<evidence type="ECO:0000256" key="1">
    <source>
        <dbReference type="SAM" id="MobiDB-lite"/>
    </source>
</evidence>
<sequence length="120" mass="12833">MTVVPTAMVADWLDGVNDVRVTVPVAAVPDSRDRPKSSTKLSTSDPMEVASRVRDRICSAMNWNHSPSPATASSMARPGEPTSRSSSEGHAPCAAATMLPSVVLKDWKVMAKTASRKRLI</sequence>
<reference evidence="3" key="1">
    <citation type="submission" date="2017-01" db="EMBL/GenBank/DDBJ databases">
        <title>Komagataeibacter sp. MSKU9 whole genome sequencing project.</title>
        <authorList>
            <person name="Matsutani M."/>
            <person name="Naloka K."/>
            <person name="Theeragool G."/>
            <person name="Yakushi T."/>
            <person name="Matsushita K."/>
        </authorList>
    </citation>
    <scope>NUCLEOTIDE SEQUENCE [LARGE SCALE GENOMIC DNA]</scope>
    <source>
        <strain evidence="3">MSKU9</strain>
    </source>
</reference>
<comment type="caution">
    <text evidence="2">The sequence shown here is derived from an EMBL/GenBank/DDBJ whole genome shotgun (WGS) entry which is preliminary data.</text>
</comment>
<accession>A0A4P5NTS3</accession>
<name>A0A4P5NTS3_9PROT</name>
<evidence type="ECO:0000313" key="3">
    <source>
        <dbReference type="Proteomes" id="UP000315095"/>
    </source>
</evidence>
<feature type="compositionally biased region" description="Polar residues" evidence="1">
    <location>
        <begin position="61"/>
        <end position="74"/>
    </location>
</feature>
<gene>
    <name evidence="2" type="ORF">MSKU9_3321</name>
</gene>
<dbReference type="AlphaFoldDB" id="A0A4P5NTS3"/>
<dbReference type="EMBL" id="BDLU01000070">
    <property type="protein sequence ID" value="GCE85180.1"/>
    <property type="molecule type" value="Genomic_DNA"/>
</dbReference>
<protein>
    <submittedName>
        <fullName evidence="2">Uncharacterized protein</fullName>
    </submittedName>
</protein>
<organism evidence="2 3">
    <name type="scientific">Komagataeibacter diospyri</name>
    <dbReference type="NCBI Taxonomy" id="1932662"/>
    <lineage>
        <taxon>Bacteria</taxon>
        <taxon>Pseudomonadati</taxon>
        <taxon>Pseudomonadota</taxon>
        <taxon>Alphaproteobacteria</taxon>
        <taxon>Acetobacterales</taxon>
        <taxon>Acetobacteraceae</taxon>
        <taxon>Komagataeibacter</taxon>
    </lineage>
</organism>